<protein>
    <submittedName>
        <fullName evidence="1">ComF family protein</fullName>
    </submittedName>
</protein>
<dbReference type="InterPro" id="IPR000836">
    <property type="entry name" value="PRTase_dom"/>
</dbReference>
<sequence length="192" mass="20787">MKINPKTITGNWDKGFVLDKHSVSSTHVGTNEHGHPQYETLRTDVGEALYLLKYKLQWGNIVPLAIELSRGVKQSFGKIDFIVPMAASNVRPRQPVTELAVEVGKQLGRPVNAGFLLKSSTSPIKNLNTRQEKDAALAVAFSTNAAGVGPGPFDILLVDDLIHSGASLDAACTALRRSGKIGKIYVAVLTWR</sequence>
<gene>
    <name evidence="1" type="ORF">ILT43_17165</name>
</gene>
<dbReference type="Proteomes" id="UP000763641">
    <property type="component" value="Unassembled WGS sequence"/>
</dbReference>
<reference evidence="1 2" key="1">
    <citation type="submission" date="2020-12" db="EMBL/GenBank/DDBJ databases">
        <title>Sphingomonas sp.</title>
        <authorList>
            <person name="Kim M.K."/>
        </authorList>
    </citation>
    <scope>NUCLEOTIDE SEQUENCE [LARGE SCALE GENOMIC DNA]</scope>
    <source>
        <strain evidence="1 2">BT552</strain>
    </source>
</reference>
<evidence type="ECO:0000313" key="2">
    <source>
        <dbReference type="Proteomes" id="UP000763641"/>
    </source>
</evidence>
<accession>A0ABS2DB09</accession>
<evidence type="ECO:0000313" key="1">
    <source>
        <dbReference type="EMBL" id="MBM6578115.1"/>
    </source>
</evidence>
<proteinExistence type="predicted"/>
<dbReference type="Gene3D" id="3.40.50.2020">
    <property type="match status" value="1"/>
</dbReference>
<dbReference type="RefSeq" id="WP_204200210.1">
    <property type="nucleotide sequence ID" value="NZ_JAFEMC010000006.1"/>
</dbReference>
<name>A0ABS2DB09_9SPHN</name>
<keyword evidence="2" id="KW-1185">Reference proteome</keyword>
<dbReference type="SUPFAM" id="SSF53271">
    <property type="entry name" value="PRTase-like"/>
    <property type="match status" value="1"/>
</dbReference>
<dbReference type="EMBL" id="JAFEMC010000006">
    <property type="protein sequence ID" value="MBM6578115.1"/>
    <property type="molecule type" value="Genomic_DNA"/>
</dbReference>
<dbReference type="InterPro" id="IPR029057">
    <property type="entry name" value="PRTase-like"/>
</dbReference>
<comment type="caution">
    <text evidence="1">The sequence shown here is derived from an EMBL/GenBank/DDBJ whole genome shotgun (WGS) entry which is preliminary data.</text>
</comment>
<organism evidence="1 2">
    <name type="scientific">Sphingomonas longa</name>
    <dbReference type="NCBI Taxonomy" id="2778730"/>
    <lineage>
        <taxon>Bacteria</taxon>
        <taxon>Pseudomonadati</taxon>
        <taxon>Pseudomonadota</taxon>
        <taxon>Alphaproteobacteria</taxon>
        <taxon>Sphingomonadales</taxon>
        <taxon>Sphingomonadaceae</taxon>
        <taxon>Sphingomonas</taxon>
    </lineage>
</organism>
<dbReference type="CDD" id="cd06223">
    <property type="entry name" value="PRTases_typeI"/>
    <property type="match status" value="1"/>
</dbReference>